<evidence type="ECO:0000313" key="2">
    <source>
        <dbReference type="Proteomes" id="UP001229421"/>
    </source>
</evidence>
<dbReference type="EMBL" id="JAUHHV010000010">
    <property type="protein sequence ID" value="KAK1409868.1"/>
    <property type="molecule type" value="Genomic_DNA"/>
</dbReference>
<name>A0AAD8JU30_TARER</name>
<accession>A0AAD8JU30</accession>
<dbReference type="AlphaFoldDB" id="A0AAD8JU30"/>
<dbReference type="PANTHER" id="PTHR33264">
    <property type="entry name" value="EXPRESSED PROTEIN"/>
    <property type="match status" value="1"/>
</dbReference>
<keyword evidence="2" id="KW-1185">Reference proteome</keyword>
<sequence>MTKQKQQIIIHQSPMDRREFLIQPDERSRSSHGSHRLAEVAGGTTAECAAVVCCCPCTVVNVIVLAVYKVPAVLYKKALNKKRRRRLLKKGLLIQNNGGVVNSSGHRISGDGDGDSDGFVTKSIDSDEDFVELENEMWDKFYGTGFFRSLSQRINLNG</sequence>
<protein>
    <submittedName>
        <fullName evidence="1">Uncharacterized protein</fullName>
    </submittedName>
</protein>
<dbReference type="Proteomes" id="UP001229421">
    <property type="component" value="Unassembled WGS sequence"/>
</dbReference>
<gene>
    <name evidence="1" type="ORF">QVD17_36397</name>
</gene>
<proteinExistence type="predicted"/>
<comment type="caution">
    <text evidence="1">The sequence shown here is derived from an EMBL/GenBank/DDBJ whole genome shotgun (WGS) entry which is preliminary data.</text>
</comment>
<evidence type="ECO:0000313" key="1">
    <source>
        <dbReference type="EMBL" id="KAK1409868.1"/>
    </source>
</evidence>
<organism evidence="1 2">
    <name type="scientific">Tagetes erecta</name>
    <name type="common">African marigold</name>
    <dbReference type="NCBI Taxonomy" id="13708"/>
    <lineage>
        <taxon>Eukaryota</taxon>
        <taxon>Viridiplantae</taxon>
        <taxon>Streptophyta</taxon>
        <taxon>Embryophyta</taxon>
        <taxon>Tracheophyta</taxon>
        <taxon>Spermatophyta</taxon>
        <taxon>Magnoliopsida</taxon>
        <taxon>eudicotyledons</taxon>
        <taxon>Gunneridae</taxon>
        <taxon>Pentapetalae</taxon>
        <taxon>asterids</taxon>
        <taxon>campanulids</taxon>
        <taxon>Asterales</taxon>
        <taxon>Asteraceae</taxon>
        <taxon>Asteroideae</taxon>
        <taxon>Heliantheae alliance</taxon>
        <taxon>Tageteae</taxon>
        <taxon>Tagetes</taxon>
    </lineage>
</organism>
<dbReference type="PANTHER" id="PTHR33264:SF8">
    <property type="entry name" value="EXPRESSED PROTEIN"/>
    <property type="match status" value="1"/>
</dbReference>
<reference evidence="1" key="1">
    <citation type="journal article" date="2023" name="bioRxiv">
        <title>Improved chromosome-level genome assembly for marigold (Tagetes erecta).</title>
        <authorList>
            <person name="Jiang F."/>
            <person name="Yuan L."/>
            <person name="Wang S."/>
            <person name="Wang H."/>
            <person name="Xu D."/>
            <person name="Wang A."/>
            <person name="Fan W."/>
        </authorList>
    </citation>
    <scope>NUCLEOTIDE SEQUENCE</scope>
    <source>
        <strain evidence="1">WSJ</strain>
        <tissue evidence="1">Leaf</tissue>
    </source>
</reference>